<dbReference type="AlphaFoldDB" id="A0A3B0AXR7"/>
<protein>
    <submittedName>
        <fullName evidence="1">Uncharacterized protein</fullName>
    </submittedName>
</protein>
<comment type="caution">
    <text evidence="1">The sequence shown here is derived from an EMBL/GenBank/DDBJ whole genome shotgun (WGS) entry which is preliminary data.</text>
</comment>
<name>A0A3B0AXR7_9BACL</name>
<accession>A0A3B0AXR7</accession>
<dbReference type="Proteomes" id="UP000282311">
    <property type="component" value="Unassembled WGS sequence"/>
</dbReference>
<gene>
    <name evidence="1" type="ORF">D7M11_33675</name>
</gene>
<proteinExistence type="predicted"/>
<evidence type="ECO:0000313" key="2">
    <source>
        <dbReference type="Proteomes" id="UP000282311"/>
    </source>
</evidence>
<dbReference type="RefSeq" id="WP_120751665.1">
    <property type="nucleotide sequence ID" value="NZ_RBAH01000041.1"/>
</dbReference>
<reference evidence="1 2" key="1">
    <citation type="journal article" date="2007" name="Int. J. Syst. Evol. Microbiol.">
        <title>Paenibacillus ginsengarvi sp. nov., isolated from soil from ginseng cultivation.</title>
        <authorList>
            <person name="Yoon M.H."/>
            <person name="Ten L.N."/>
            <person name="Im W.T."/>
        </authorList>
    </citation>
    <scope>NUCLEOTIDE SEQUENCE [LARGE SCALE GENOMIC DNA]</scope>
    <source>
        <strain evidence="1 2">KCTC 13059</strain>
    </source>
</reference>
<dbReference type="EMBL" id="RBAH01000041">
    <property type="protein sequence ID" value="RKN64597.1"/>
    <property type="molecule type" value="Genomic_DNA"/>
</dbReference>
<sequence length="110" mass="12504">MAENAKKRDGHRKLFLKETEAYKPTVVPTAFKVLSGNNGNVQNYITGEGQQVEYQSERRGSYHLAGIRHGTDFPGWDGKPNWLNQKFKDFHQRISGISGFHKIQSILSIT</sequence>
<organism evidence="1 2">
    <name type="scientific">Paenibacillus ginsengarvi</name>
    <dbReference type="NCBI Taxonomy" id="400777"/>
    <lineage>
        <taxon>Bacteria</taxon>
        <taxon>Bacillati</taxon>
        <taxon>Bacillota</taxon>
        <taxon>Bacilli</taxon>
        <taxon>Bacillales</taxon>
        <taxon>Paenibacillaceae</taxon>
        <taxon>Paenibacillus</taxon>
    </lineage>
</organism>
<evidence type="ECO:0000313" key="1">
    <source>
        <dbReference type="EMBL" id="RKN64597.1"/>
    </source>
</evidence>
<keyword evidence="2" id="KW-1185">Reference proteome</keyword>